<evidence type="ECO:0000256" key="1">
    <source>
        <dbReference type="ARBA" id="ARBA00022729"/>
    </source>
</evidence>
<dbReference type="GO" id="GO:0016491">
    <property type="term" value="F:oxidoreductase activity"/>
    <property type="evidence" value="ECO:0007669"/>
    <property type="project" value="TreeGrafter"/>
</dbReference>
<proteinExistence type="predicted"/>
<dbReference type="InterPro" id="IPR051829">
    <property type="entry name" value="Multiheme_Cytochr_ET"/>
</dbReference>
<evidence type="ECO:0000256" key="2">
    <source>
        <dbReference type="SAM" id="MobiDB-lite"/>
    </source>
</evidence>
<dbReference type="PANTHER" id="PTHR35038">
    <property type="entry name" value="DISSIMILATORY SULFITE REDUCTASE SIRA"/>
    <property type="match status" value="1"/>
</dbReference>
<dbReference type="KEGG" id="hhk:HH1059_16820"/>
<keyword evidence="1 4" id="KW-0732">Signal</keyword>
<feature type="chain" id="PRO_5016269634" evidence="4">
    <location>
        <begin position="22"/>
        <end position="553"/>
    </location>
</feature>
<evidence type="ECO:0000313" key="5">
    <source>
        <dbReference type="EMBL" id="BAU58394.2"/>
    </source>
</evidence>
<dbReference type="Gene3D" id="1.10.1130.10">
    <property type="entry name" value="Flavocytochrome C3, Chain A"/>
    <property type="match status" value="1"/>
</dbReference>
<dbReference type="InterPro" id="IPR036280">
    <property type="entry name" value="Multihaem_cyt_sf"/>
</dbReference>
<name>A0A0X8XAD3_HALHR</name>
<dbReference type="Pfam" id="PF11783">
    <property type="entry name" value="Cytochrome_cB"/>
    <property type="match status" value="1"/>
</dbReference>
<feature type="region of interest" description="Disordered" evidence="2">
    <location>
        <begin position="262"/>
        <end position="281"/>
    </location>
</feature>
<gene>
    <name evidence="5" type="ORF">HH1059_16820</name>
</gene>
<evidence type="ECO:0000256" key="4">
    <source>
        <dbReference type="SAM" id="SignalP"/>
    </source>
</evidence>
<dbReference type="PIRSF" id="PIRSF039014">
    <property type="entry name" value="OTR_cyc"/>
    <property type="match status" value="1"/>
</dbReference>
<evidence type="ECO:0000256" key="3">
    <source>
        <dbReference type="SAM" id="Phobius"/>
    </source>
</evidence>
<dbReference type="NCBIfam" id="TIGR04315">
    <property type="entry name" value="octaheme_Shew"/>
    <property type="match status" value="1"/>
</dbReference>
<sequence>MIKTYRTITAGLFLVVNCLAAANADHTPLDTEAMLDPAPAEMGSTADHSKFEQLEGPFEDATEVTAACLECHTEAAKQVHSSIHWHYEFQQPETEQDLGKKNVINNLCFGIAGNYQRCSSCHVGYGWEDHEFDFTAEEQVDCLVCHDTTGSYVKFPTSAGHPPYEDREFHGETIAAPDLAEVAQNVGPSSRETCGTCHFEGGGGDAVKHGDLDSSLIDPPYELDVHMSPEGADFTCSTCHTFSGHIQLGSRYKITMPEDERPVAADPHQKPACEACHGSEPHDSGIHDKLNQHSEFIACETCHVPEVARGGKPTRTLWDWSESGRMDDDGDPVVETEDGVPVYDGRKGRFEWREDYAPEYHWFDGNMHYTLLDDEIDPTETVTINRPMGDHDTPGAKIWPFTSMKGRQPYDKEHKTLLTAHLFGDEPSAYWQSYDWSEALAAGMEEAQKIGQTEKDFSGEYGFVDSIMHWPVAHMIAPAEDSLSCQSCHEPDGRMAGLEGLYVPGQDSHPRIERIGWWAIGLTLLAVLGHGSARYLLYRHKRSKQENSQEEAA</sequence>
<feature type="signal peptide" evidence="4">
    <location>
        <begin position="1"/>
        <end position="21"/>
    </location>
</feature>
<protein>
    <submittedName>
        <fullName evidence="5">Octaheme tetrathionate reductase</fullName>
    </submittedName>
</protein>
<feature type="transmembrane region" description="Helical" evidence="3">
    <location>
        <begin position="515"/>
        <end position="537"/>
    </location>
</feature>
<dbReference type="AlphaFoldDB" id="A0A0X8XAD3"/>
<keyword evidence="6" id="KW-1185">Reference proteome</keyword>
<evidence type="ECO:0000313" key="6">
    <source>
        <dbReference type="Proteomes" id="UP000218890"/>
    </source>
</evidence>
<dbReference type="Proteomes" id="UP000218890">
    <property type="component" value="Chromosome"/>
</dbReference>
<dbReference type="InterPro" id="IPR024673">
    <property type="entry name" value="Octahem_Cyt_c"/>
</dbReference>
<dbReference type="EMBL" id="AP017372">
    <property type="protein sequence ID" value="BAU58394.2"/>
    <property type="molecule type" value="Genomic_DNA"/>
</dbReference>
<keyword evidence="3" id="KW-0472">Membrane</keyword>
<keyword evidence="3" id="KW-1133">Transmembrane helix</keyword>
<organism evidence="5 6">
    <name type="scientific">Halorhodospira halochloris</name>
    <name type="common">Ectothiorhodospira halochloris</name>
    <dbReference type="NCBI Taxonomy" id="1052"/>
    <lineage>
        <taxon>Bacteria</taxon>
        <taxon>Pseudomonadati</taxon>
        <taxon>Pseudomonadota</taxon>
        <taxon>Gammaproteobacteria</taxon>
        <taxon>Chromatiales</taxon>
        <taxon>Ectothiorhodospiraceae</taxon>
        <taxon>Halorhodospira</taxon>
    </lineage>
</organism>
<accession>A0A0X8XAD3</accession>
<dbReference type="PANTHER" id="PTHR35038:SF5">
    <property type="entry name" value="CYTOCHROME C-TYPE PROTEIN NRFB"/>
    <property type="match status" value="1"/>
</dbReference>
<dbReference type="RefSeq" id="WP_231901915.1">
    <property type="nucleotide sequence ID" value="NZ_AP017372.2"/>
</dbReference>
<dbReference type="SUPFAM" id="SSF48695">
    <property type="entry name" value="Multiheme cytochromes"/>
    <property type="match status" value="1"/>
</dbReference>
<reference evidence="5" key="1">
    <citation type="submission" date="2016-02" db="EMBL/GenBank/DDBJ databases">
        <title>Halorhodospira halochloris DSM-1059 complete genome, version 2.</title>
        <authorList>
            <person name="Tsukatani Y."/>
        </authorList>
    </citation>
    <scope>NUCLEOTIDE SEQUENCE</scope>
    <source>
        <strain evidence="5">DSM 1059</strain>
    </source>
</reference>
<keyword evidence="3" id="KW-0812">Transmembrane</keyword>